<keyword evidence="3" id="KW-1185">Reference proteome</keyword>
<reference evidence="2" key="2">
    <citation type="submission" date="2023-05" db="EMBL/GenBank/DDBJ databases">
        <authorList>
            <consortium name="Lawrence Berkeley National Laboratory"/>
            <person name="Steindorff A."/>
            <person name="Hensen N."/>
            <person name="Bonometti L."/>
            <person name="Westerberg I."/>
            <person name="Brannstrom I.O."/>
            <person name="Guillou S."/>
            <person name="Cros-Aarteil S."/>
            <person name="Calhoun S."/>
            <person name="Haridas S."/>
            <person name="Kuo A."/>
            <person name="Mondo S."/>
            <person name="Pangilinan J."/>
            <person name="Riley R."/>
            <person name="Labutti K."/>
            <person name="Andreopoulos B."/>
            <person name="Lipzen A."/>
            <person name="Chen C."/>
            <person name="Yanf M."/>
            <person name="Daum C."/>
            <person name="Ng V."/>
            <person name="Clum A."/>
            <person name="Ohm R."/>
            <person name="Martin F."/>
            <person name="Silar P."/>
            <person name="Natvig D."/>
            <person name="Lalanne C."/>
            <person name="Gautier V."/>
            <person name="Ament-Velasquez S.L."/>
            <person name="Kruys A."/>
            <person name="Hutchinson M.I."/>
            <person name="Powell A.J."/>
            <person name="Barry K."/>
            <person name="Miller A.N."/>
            <person name="Grigoriev I.V."/>
            <person name="Debuchy R."/>
            <person name="Gladieux P."/>
            <person name="Thoren M.H."/>
            <person name="Johannesson H."/>
        </authorList>
    </citation>
    <scope>NUCLEOTIDE SEQUENCE</scope>
    <source>
        <strain evidence="2">CBS 103.79</strain>
    </source>
</reference>
<evidence type="ECO:0000313" key="3">
    <source>
        <dbReference type="Proteomes" id="UP001303889"/>
    </source>
</evidence>
<sequence>MSPSHAGLPRAVDAMPAFDDRMLAFDDLPYKYPLLPEGHPLQSFIPAWGKEYLQLYNTTTSAPRLATAPSRRPSRTATTTTTTTTTTRTRTKHHSLRSSRRRHTLLARPHHHHHHRRKTTPPTRPSFFFACPFYKRSPTAHAACTWTVGGLRSVHAAKQHVIAHHHAPIRCVVCAAQFPSATARDAHGRARACALRAPAPGEREGASEAQVDVLLRRDGGGEGVGCCRVSAKREGEEEESWFRMWDVLFPGEPRPETGYLVERGEREVVALRAFWRRVGREVVRGLLGPDGGGDEGETQEAVAGSVLREMVAQAGFGRDASCREWMDGTCQGQGIITR</sequence>
<protein>
    <recommendedName>
        <fullName evidence="4">C2H2-type domain-containing protein</fullName>
    </recommendedName>
</protein>
<dbReference type="EMBL" id="MU855659">
    <property type="protein sequence ID" value="KAK3900566.1"/>
    <property type="molecule type" value="Genomic_DNA"/>
</dbReference>
<proteinExistence type="predicted"/>
<dbReference type="AlphaFoldDB" id="A0AAN6MI24"/>
<comment type="caution">
    <text evidence="2">The sequence shown here is derived from an EMBL/GenBank/DDBJ whole genome shotgun (WGS) entry which is preliminary data.</text>
</comment>
<evidence type="ECO:0000256" key="1">
    <source>
        <dbReference type="SAM" id="MobiDB-lite"/>
    </source>
</evidence>
<feature type="compositionally biased region" description="Low complexity" evidence="1">
    <location>
        <begin position="67"/>
        <end position="88"/>
    </location>
</feature>
<gene>
    <name evidence="2" type="ORF">C8A05DRAFT_35800</name>
</gene>
<name>A0AAN6MI24_9PEZI</name>
<dbReference type="PANTHER" id="PTHR38166:SF1">
    <property type="entry name" value="C2H2-TYPE DOMAIN-CONTAINING PROTEIN"/>
    <property type="match status" value="1"/>
</dbReference>
<dbReference type="Proteomes" id="UP001303889">
    <property type="component" value="Unassembled WGS sequence"/>
</dbReference>
<evidence type="ECO:0000313" key="2">
    <source>
        <dbReference type="EMBL" id="KAK3900566.1"/>
    </source>
</evidence>
<evidence type="ECO:0008006" key="4">
    <source>
        <dbReference type="Google" id="ProtNLM"/>
    </source>
</evidence>
<feature type="region of interest" description="Disordered" evidence="1">
    <location>
        <begin position="63"/>
        <end position="100"/>
    </location>
</feature>
<feature type="compositionally biased region" description="Basic residues" evidence="1">
    <location>
        <begin position="89"/>
        <end position="100"/>
    </location>
</feature>
<reference evidence="2" key="1">
    <citation type="journal article" date="2023" name="Mol. Phylogenet. Evol.">
        <title>Genome-scale phylogeny and comparative genomics of the fungal order Sordariales.</title>
        <authorList>
            <person name="Hensen N."/>
            <person name="Bonometti L."/>
            <person name="Westerberg I."/>
            <person name="Brannstrom I.O."/>
            <person name="Guillou S."/>
            <person name="Cros-Aarteil S."/>
            <person name="Calhoun S."/>
            <person name="Haridas S."/>
            <person name="Kuo A."/>
            <person name="Mondo S."/>
            <person name="Pangilinan J."/>
            <person name="Riley R."/>
            <person name="LaButti K."/>
            <person name="Andreopoulos B."/>
            <person name="Lipzen A."/>
            <person name="Chen C."/>
            <person name="Yan M."/>
            <person name="Daum C."/>
            <person name="Ng V."/>
            <person name="Clum A."/>
            <person name="Steindorff A."/>
            <person name="Ohm R.A."/>
            <person name="Martin F."/>
            <person name="Silar P."/>
            <person name="Natvig D.O."/>
            <person name="Lalanne C."/>
            <person name="Gautier V."/>
            <person name="Ament-Velasquez S.L."/>
            <person name="Kruys A."/>
            <person name="Hutchinson M.I."/>
            <person name="Powell A.J."/>
            <person name="Barry K."/>
            <person name="Miller A.N."/>
            <person name="Grigoriev I.V."/>
            <person name="Debuchy R."/>
            <person name="Gladieux P."/>
            <person name="Hiltunen Thoren M."/>
            <person name="Johannesson H."/>
        </authorList>
    </citation>
    <scope>NUCLEOTIDE SEQUENCE</scope>
    <source>
        <strain evidence="2">CBS 103.79</strain>
    </source>
</reference>
<dbReference type="PANTHER" id="PTHR38166">
    <property type="entry name" value="C2H2-TYPE DOMAIN-CONTAINING PROTEIN-RELATED"/>
    <property type="match status" value="1"/>
</dbReference>
<organism evidence="2 3">
    <name type="scientific">Staphylotrichum tortipilum</name>
    <dbReference type="NCBI Taxonomy" id="2831512"/>
    <lineage>
        <taxon>Eukaryota</taxon>
        <taxon>Fungi</taxon>
        <taxon>Dikarya</taxon>
        <taxon>Ascomycota</taxon>
        <taxon>Pezizomycotina</taxon>
        <taxon>Sordariomycetes</taxon>
        <taxon>Sordariomycetidae</taxon>
        <taxon>Sordariales</taxon>
        <taxon>Chaetomiaceae</taxon>
        <taxon>Staphylotrichum</taxon>
    </lineage>
</organism>
<accession>A0AAN6MI24</accession>